<proteinExistence type="predicted"/>
<organism evidence="1 2">
    <name type="scientific">Sphingobium wenxiniae (strain DSM 21828 / CGMCC 1.7748 / JZ-1)</name>
    <dbReference type="NCBI Taxonomy" id="595605"/>
    <lineage>
        <taxon>Bacteria</taxon>
        <taxon>Pseudomonadati</taxon>
        <taxon>Pseudomonadota</taxon>
        <taxon>Alphaproteobacteria</taxon>
        <taxon>Sphingomonadales</taxon>
        <taxon>Sphingomonadaceae</taxon>
        <taxon>Sphingobium</taxon>
    </lineage>
</organism>
<keyword evidence="2" id="KW-1185">Reference proteome</keyword>
<dbReference type="AlphaFoldDB" id="A0A562KBR0"/>
<accession>A0A562KBR0</accession>
<protein>
    <submittedName>
        <fullName evidence="1">Uncharacterized protein</fullName>
    </submittedName>
</protein>
<reference evidence="1 2" key="1">
    <citation type="journal article" date="2015" name="Stand. Genomic Sci.">
        <title>Genomic Encyclopedia of Bacterial and Archaeal Type Strains, Phase III: the genomes of soil and plant-associated and newly described type strains.</title>
        <authorList>
            <person name="Whitman W.B."/>
            <person name="Woyke T."/>
            <person name="Klenk H.P."/>
            <person name="Zhou Y."/>
            <person name="Lilburn T.G."/>
            <person name="Beck B.J."/>
            <person name="De Vos P."/>
            <person name="Vandamme P."/>
            <person name="Eisen J.A."/>
            <person name="Garrity G."/>
            <person name="Hugenholtz P."/>
            <person name="Kyrpides N.C."/>
        </authorList>
    </citation>
    <scope>NUCLEOTIDE SEQUENCE [LARGE SCALE GENOMIC DNA]</scope>
    <source>
        <strain evidence="1 2">CGMCC 1.7748</strain>
    </source>
</reference>
<dbReference type="EMBL" id="VLKK01000008">
    <property type="protein sequence ID" value="TWH92826.1"/>
    <property type="molecule type" value="Genomic_DNA"/>
</dbReference>
<sequence length="87" mass="9712">MRFVFTHSHAFPGGRVAPEDDGGVEPGCLVEFGDGVTVLAQWRQEGADMVLDIPGYRTAKGAMIEPRRWRLVQDVEGIWRSRRISGN</sequence>
<evidence type="ECO:0000313" key="1">
    <source>
        <dbReference type="EMBL" id="TWH92826.1"/>
    </source>
</evidence>
<evidence type="ECO:0000313" key="2">
    <source>
        <dbReference type="Proteomes" id="UP000316624"/>
    </source>
</evidence>
<comment type="caution">
    <text evidence="1">The sequence shown here is derived from an EMBL/GenBank/DDBJ whole genome shotgun (WGS) entry which is preliminary data.</text>
</comment>
<dbReference type="Proteomes" id="UP000316624">
    <property type="component" value="Unassembled WGS sequence"/>
</dbReference>
<gene>
    <name evidence="1" type="ORF">IQ35_02487</name>
</gene>
<name>A0A562KBR0_SPHWJ</name>